<reference evidence="1 2" key="1">
    <citation type="journal article" date="2006" name="Science">
        <title>The genome of black cottonwood, Populus trichocarpa (Torr. &amp; Gray).</title>
        <authorList>
            <person name="Tuskan G.A."/>
            <person name="Difazio S."/>
            <person name="Jansson S."/>
            <person name="Bohlmann J."/>
            <person name="Grigoriev I."/>
            <person name="Hellsten U."/>
            <person name="Putnam N."/>
            <person name="Ralph S."/>
            <person name="Rombauts S."/>
            <person name="Salamov A."/>
            <person name="Schein J."/>
            <person name="Sterck L."/>
            <person name="Aerts A."/>
            <person name="Bhalerao R.R."/>
            <person name="Bhalerao R.P."/>
            <person name="Blaudez D."/>
            <person name="Boerjan W."/>
            <person name="Brun A."/>
            <person name="Brunner A."/>
            <person name="Busov V."/>
            <person name="Campbell M."/>
            <person name="Carlson J."/>
            <person name="Chalot M."/>
            <person name="Chapman J."/>
            <person name="Chen G.L."/>
            <person name="Cooper D."/>
            <person name="Coutinho P.M."/>
            <person name="Couturier J."/>
            <person name="Covert S."/>
            <person name="Cronk Q."/>
            <person name="Cunningham R."/>
            <person name="Davis J."/>
            <person name="Degroeve S."/>
            <person name="Dejardin A."/>
            <person name="Depamphilis C."/>
            <person name="Detter J."/>
            <person name="Dirks B."/>
            <person name="Dubchak I."/>
            <person name="Duplessis S."/>
            <person name="Ehlting J."/>
            <person name="Ellis B."/>
            <person name="Gendler K."/>
            <person name="Goodstein D."/>
            <person name="Gribskov M."/>
            <person name="Grimwood J."/>
            <person name="Groover A."/>
            <person name="Gunter L."/>
            <person name="Hamberger B."/>
            <person name="Heinze B."/>
            <person name="Helariutta Y."/>
            <person name="Henrissat B."/>
            <person name="Holligan D."/>
            <person name="Holt R."/>
            <person name="Huang W."/>
            <person name="Islam-Faridi N."/>
            <person name="Jones S."/>
            <person name="Jones-Rhoades M."/>
            <person name="Jorgensen R."/>
            <person name="Joshi C."/>
            <person name="Kangasjarvi J."/>
            <person name="Karlsson J."/>
            <person name="Kelleher C."/>
            <person name="Kirkpatrick R."/>
            <person name="Kirst M."/>
            <person name="Kohler A."/>
            <person name="Kalluri U."/>
            <person name="Larimer F."/>
            <person name="Leebens-Mack J."/>
            <person name="Leple J.C."/>
            <person name="Locascio P."/>
            <person name="Lou Y."/>
            <person name="Lucas S."/>
            <person name="Martin F."/>
            <person name="Montanini B."/>
            <person name="Napoli C."/>
            <person name="Nelson D.R."/>
            <person name="Nelson C."/>
            <person name="Nieminen K."/>
            <person name="Nilsson O."/>
            <person name="Pereda V."/>
            <person name="Peter G."/>
            <person name="Philippe R."/>
            <person name="Pilate G."/>
            <person name="Poliakov A."/>
            <person name="Razumovskaya J."/>
            <person name="Richardson P."/>
            <person name="Rinaldi C."/>
            <person name="Ritland K."/>
            <person name="Rouze P."/>
            <person name="Ryaboy D."/>
            <person name="Schmutz J."/>
            <person name="Schrader J."/>
            <person name="Segerman B."/>
            <person name="Shin H."/>
            <person name="Siddiqui A."/>
            <person name="Sterky F."/>
            <person name="Terry A."/>
            <person name="Tsai C.J."/>
            <person name="Uberbacher E."/>
            <person name="Unneberg P."/>
            <person name="Vahala J."/>
            <person name="Wall K."/>
            <person name="Wessler S."/>
            <person name="Yang G."/>
            <person name="Yin T."/>
            <person name="Douglas C."/>
            <person name="Marra M."/>
            <person name="Sandberg G."/>
            <person name="Van de Peer Y."/>
            <person name="Rokhsar D."/>
        </authorList>
    </citation>
    <scope>NUCLEOTIDE SEQUENCE [LARGE SCALE GENOMIC DNA]</scope>
    <source>
        <strain evidence="2">cv. Nisqually</strain>
    </source>
</reference>
<dbReference type="Proteomes" id="UP000006729">
    <property type="component" value="Chromosome 2"/>
</dbReference>
<name>A0A3N7FYP4_POPTR</name>
<dbReference type="AlphaFoldDB" id="A0A3N7FYP4"/>
<organism evidence="1 2">
    <name type="scientific">Populus trichocarpa</name>
    <name type="common">Western balsam poplar</name>
    <name type="synonym">Populus balsamifera subsp. trichocarpa</name>
    <dbReference type="NCBI Taxonomy" id="3694"/>
    <lineage>
        <taxon>Eukaryota</taxon>
        <taxon>Viridiplantae</taxon>
        <taxon>Streptophyta</taxon>
        <taxon>Embryophyta</taxon>
        <taxon>Tracheophyta</taxon>
        <taxon>Spermatophyta</taxon>
        <taxon>Magnoliopsida</taxon>
        <taxon>eudicotyledons</taxon>
        <taxon>Gunneridae</taxon>
        <taxon>Pentapetalae</taxon>
        <taxon>rosids</taxon>
        <taxon>fabids</taxon>
        <taxon>Malpighiales</taxon>
        <taxon>Salicaceae</taxon>
        <taxon>Saliceae</taxon>
        <taxon>Populus</taxon>
    </lineage>
</organism>
<sequence length="107" mass="12336">MQLKRLSPEKNQFRKPFVASVATRSKPYCFKRSSHIEGYFGPVGIYHEIGHFSQLNEISPEFVVAQIHELKVLNFDRRQNLQKYFQPVGLLQVGSYKAFAISQAFGD</sequence>
<gene>
    <name evidence="1" type="ORF">POPTR_002G095750</name>
</gene>
<evidence type="ECO:0000313" key="2">
    <source>
        <dbReference type="Proteomes" id="UP000006729"/>
    </source>
</evidence>
<accession>A0A3N7FYP4</accession>
<protein>
    <submittedName>
        <fullName evidence="1">Uncharacterized protein</fullName>
    </submittedName>
</protein>
<proteinExistence type="predicted"/>
<dbReference type="EMBL" id="CM009291">
    <property type="protein sequence ID" value="RQO86748.1"/>
    <property type="molecule type" value="Genomic_DNA"/>
</dbReference>
<keyword evidence="2" id="KW-1185">Reference proteome</keyword>
<evidence type="ECO:0000313" key="1">
    <source>
        <dbReference type="EMBL" id="RQO86748.1"/>
    </source>
</evidence>
<dbReference type="InParanoid" id="A0A3N7FYP4"/>